<organism evidence="2 3">
    <name type="scientific">Kouleothrix aurantiaca</name>
    <dbReference type="NCBI Taxonomy" id="186479"/>
    <lineage>
        <taxon>Bacteria</taxon>
        <taxon>Bacillati</taxon>
        <taxon>Chloroflexota</taxon>
        <taxon>Chloroflexia</taxon>
        <taxon>Chloroflexales</taxon>
        <taxon>Roseiflexineae</taxon>
        <taxon>Roseiflexaceae</taxon>
        <taxon>Kouleothrix</taxon>
    </lineage>
</organism>
<dbReference type="InterPro" id="IPR051816">
    <property type="entry name" value="Glycosyl_Hydrolase_31"/>
</dbReference>
<dbReference type="SUPFAM" id="SSF51011">
    <property type="entry name" value="Glycosyl hydrolase domain"/>
    <property type="match status" value="1"/>
</dbReference>
<accession>A0A0P9F398</accession>
<reference evidence="2 3" key="1">
    <citation type="submission" date="2015-09" db="EMBL/GenBank/DDBJ databases">
        <title>Draft genome sequence of Kouleothrix aurantiaca JCM 19913.</title>
        <authorList>
            <person name="Hemp J."/>
        </authorList>
    </citation>
    <scope>NUCLEOTIDE SEQUENCE [LARGE SCALE GENOMIC DNA]</scope>
    <source>
        <strain evidence="2 3">COM-B</strain>
    </source>
</reference>
<feature type="domain" description="Glycosyl hydrolase family 31 C-terminal" evidence="1">
    <location>
        <begin position="6"/>
        <end position="91"/>
    </location>
</feature>
<dbReference type="Proteomes" id="UP000050509">
    <property type="component" value="Unassembled WGS sequence"/>
</dbReference>
<dbReference type="AlphaFoldDB" id="A0A0P9F398"/>
<dbReference type="EMBL" id="LJCR01001119">
    <property type="protein sequence ID" value="KPV51003.1"/>
    <property type="molecule type" value="Genomic_DNA"/>
</dbReference>
<dbReference type="PANTHER" id="PTHR43863:SF2">
    <property type="entry name" value="MALTASE-GLUCOAMYLASE"/>
    <property type="match status" value="1"/>
</dbReference>
<dbReference type="PATRIC" id="fig|186479.3.peg.537"/>
<evidence type="ECO:0000259" key="1">
    <source>
        <dbReference type="Pfam" id="PF21365"/>
    </source>
</evidence>
<dbReference type="PANTHER" id="PTHR43863">
    <property type="entry name" value="HYDROLASE, PUTATIVE (AFU_ORTHOLOGUE AFUA_1G03140)-RELATED"/>
    <property type="match status" value="1"/>
</dbReference>
<dbReference type="SUPFAM" id="SSF117125">
    <property type="entry name" value="Putative glucosidase YicI, C-terminal domain"/>
    <property type="match status" value="1"/>
</dbReference>
<proteinExistence type="predicted"/>
<sequence length="197" mass="20613">MAAHTGAPLMRAMLLEFPADPACDTLDRQYMLGESLLVAPVFSYDGSVSYYLPEGRWTNLLTGEPVEGGRWLRETHGALSMPLLVRPNTVLALGANAARPDYDYADGVTLQVYELAEGGETLVEIPTLDGGVACEFAVQRAARTITITRRGDAAGGGRALLVGVRGADVAGGTAEAGAQGLLLTPDAGASDLRVELP</sequence>
<dbReference type="InterPro" id="IPR013780">
    <property type="entry name" value="Glyco_hydro_b"/>
</dbReference>
<evidence type="ECO:0000313" key="2">
    <source>
        <dbReference type="EMBL" id="KPV51003.1"/>
    </source>
</evidence>
<evidence type="ECO:0000313" key="3">
    <source>
        <dbReference type="Proteomes" id="UP000050509"/>
    </source>
</evidence>
<name>A0A0P9F398_9CHLR</name>
<keyword evidence="3" id="KW-1185">Reference proteome</keyword>
<dbReference type="Gene3D" id="3.20.20.80">
    <property type="entry name" value="Glycosidases"/>
    <property type="match status" value="1"/>
</dbReference>
<gene>
    <name evidence="2" type="ORF">SE17_23710</name>
</gene>
<protein>
    <recommendedName>
        <fullName evidence="1">Glycosyl hydrolase family 31 C-terminal domain-containing protein</fullName>
    </recommendedName>
</protein>
<comment type="caution">
    <text evidence="2">The sequence shown here is derived from an EMBL/GenBank/DDBJ whole genome shotgun (WGS) entry which is preliminary data.</text>
</comment>
<dbReference type="InterPro" id="IPR048395">
    <property type="entry name" value="Glyco_hydro_31_C"/>
</dbReference>
<dbReference type="Pfam" id="PF21365">
    <property type="entry name" value="Glyco_hydro_31_3rd"/>
    <property type="match status" value="1"/>
</dbReference>
<dbReference type="Gene3D" id="2.60.40.1180">
    <property type="entry name" value="Golgi alpha-mannosidase II"/>
    <property type="match status" value="2"/>
</dbReference>